<sequence>TLFPFPSNKSSDIKTTGGVVRPLISEVRPLMENKSPSKQQESHGTERTTGQRLIQKKRTPIMDSRRLISPVAKAAANHNSSAGMRKAQSIHNISSE</sequence>
<dbReference type="EMBL" id="JAMKFB020000017">
    <property type="protein sequence ID" value="KAL0169769.1"/>
    <property type="molecule type" value="Genomic_DNA"/>
</dbReference>
<proteinExistence type="predicted"/>
<comment type="caution">
    <text evidence="2">The sequence shown here is derived from an EMBL/GenBank/DDBJ whole genome shotgun (WGS) entry which is preliminary data.</text>
</comment>
<evidence type="ECO:0000313" key="2">
    <source>
        <dbReference type="EMBL" id="KAL0169769.1"/>
    </source>
</evidence>
<protein>
    <submittedName>
        <fullName evidence="2">Uncharacterized protein</fullName>
    </submittedName>
</protein>
<dbReference type="AlphaFoldDB" id="A0ABD0P6S8"/>
<evidence type="ECO:0000256" key="1">
    <source>
        <dbReference type="SAM" id="MobiDB-lite"/>
    </source>
</evidence>
<organism evidence="2 3">
    <name type="scientific">Cirrhinus mrigala</name>
    <name type="common">Mrigala</name>
    <dbReference type="NCBI Taxonomy" id="683832"/>
    <lineage>
        <taxon>Eukaryota</taxon>
        <taxon>Metazoa</taxon>
        <taxon>Chordata</taxon>
        <taxon>Craniata</taxon>
        <taxon>Vertebrata</taxon>
        <taxon>Euteleostomi</taxon>
        <taxon>Actinopterygii</taxon>
        <taxon>Neopterygii</taxon>
        <taxon>Teleostei</taxon>
        <taxon>Ostariophysi</taxon>
        <taxon>Cypriniformes</taxon>
        <taxon>Cyprinidae</taxon>
        <taxon>Labeoninae</taxon>
        <taxon>Labeonini</taxon>
        <taxon>Cirrhinus</taxon>
    </lineage>
</organism>
<feature type="region of interest" description="Disordered" evidence="1">
    <location>
        <begin position="1"/>
        <end position="20"/>
    </location>
</feature>
<keyword evidence="3" id="KW-1185">Reference proteome</keyword>
<feature type="non-terminal residue" evidence="2">
    <location>
        <position position="1"/>
    </location>
</feature>
<feature type="region of interest" description="Disordered" evidence="1">
    <location>
        <begin position="27"/>
        <end position="96"/>
    </location>
</feature>
<evidence type="ECO:0000313" key="3">
    <source>
        <dbReference type="Proteomes" id="UP001529510"/>
    </source>
</evidence>
<gene>
    <name evidence="2" type="ORF">M9458_034365</name>
</gene>
<accession>A0ABD0P6S8</accession>
<dbReference type="Proteomes" id="UP001529510">
    <property type="component" value="Unassembled WGS sequence"/>
</dbReference>
<feature type="non-terminal residue" evidence="2">
    <location>
        <position position="96"/>
    </location>
</feature>
<name>A0ABD0P6S8_CIRMR</name>
<reference evidence="2 3" key="1">
    <citation type="submission" date="2024-05" db="EMBL/GenBank/DDBJ databases">
        <title>Genome sequencing and assembly of Indian major carp, Cirrhinus mrigala (Hamilton, 1822).</title>
        <authorList>
            <person name="Mohindra V."/>
            <person name="Chowdhury L.M."/>
            <person name="Lal K."/>
            <person name="Jena J.K."/>
        </authorList>
    </citation>
    <scope>NUCLEOTIDE SEQUENCE [LARGE SCALE GENOMIC DNA]</scope>
    <source>
        <strain evidence="2">CM1030</strain>
        <tissue evidence="2">Blood</tissue>
    </source>
</reference>